<feature type="repeat" description="WD" evidence="8">
    <location>
        <begin position="629"/>
        <end position="662"/>
    </location>
</feature>
<evidence type="ECO:0000256" key="7">
    <source>
        <dbReference type="ARBA" id="ARBA00044130"/>
    </source>
</evidence>
<keyword evidence="4" id="KW-0805">Transcription regulation</keyword>
<dbReference type="PROSITE" id="PS50294">
    <property type="entry name" value="WD_REPEATS_REGION"/>
    <property type="match status" value="5"/>
</dbReference>
<keyword evidence="5" id="KW-0804">Transcription</keyword>
<dbReference type="VEuPathDB" id="FungiDB:SPRG_07546"/>
<feature type="repeat" description="WD" evidence="8">
    <location>
        <begin position="503"/>
        <end position="544"/>
    </location>
</feature>
<evidence type="ECO:0000256" key="2">
    <source>
        <dbReference type="ARBA" id="ARBA00022574"/>
    </source>
</evidence>
<evidence type="ECO:0000256" key="8">
    <source>
        <dbReference type="PROSITE-ProRule" id="PRU00221"/>
    </source>
</evidence>
<proteinExistence type="predicted"/>
<dbReference type="FunFam" id="2.130.10.10:FF:000243">
    <property type="entry name" value="Transcription initiation factor TFIID subunit 5"/>
    <property type="match status" value="1"/>
</dbReference>
<keyword evidence="2 8" id="KW-0853">WD repeat</keyword>
<evidence type="ECO:0000256" key="3">
    <source>
        <dbReference type="ARBA" id="ARBA00022737"/>
    </source>
</evidence>
<dbReference type="STRING" id="695850.A0A067CL81"/>
<evidence type="ECO:0000256" key="5">
    <source>
        <dbReference type="ARBA" id="ARBA00023163"/>
    </source>
</evidence>
<name>A0A067CL81_SAPPC</name>
<comment type="subcellular location">
    <subcellularLocation>
        <location evidence="1">Nucleus</location>
    </subcellularLocation>
</comment>
<dbReference type="InterPro" id="IPR001680">
    <property type="entry name" value="WD40_rpt"/>
</dbReference>
<dbReference type="Proteomes" id="UP000030745">
    <property type="component" value="Unassembled WGS sequence"/>
</dbReference>
<dbReference type="Gene3D" id="2.130.10.10">
    <property type="entry name" value="YVTN repeat-like/Quinoprotein amine dehydrogenase"/>
    <property type="match status" value="2"/>
</dbReference>
<dbReference type="InterPro" id="IPR015943">
    <property type="entry name" value="WD40/YVTN_repeat-like_dom_sf"/>
</dbReference>
<dbReference type="EMBL" id="KK583218">
    <property type="protein sequence ID" value="KDO27296.1"/>
    <property type="molecule type" value="Genomic_DNA"/>
</dbReference>
<feature type="domain" description="TFIID subunit TAF5 NTD2" evidence="10">
    <location>
        <begin position="66"/>
        <end position="193"/>
    </location>
</feature>
<evidence type="ECO:0000256" key="1">
    <source>
        <dbReference type="ARBA" id="ARBA00004123"/>
    </source>
</evidence>
<gene>
    <name evidence="11" type="ORF">SPRG_07546</name>
</gene>
<dbReference type="SMART" id="SM00320">
    <property type="entry name" value="WD40"/>
    <property type="match status" value="6"/>
</dbReference>
<dbReference type="InterPro" id="IPR037264">
    <property type="entry name" value="TFIID_NTD2_sf"/>
</dbReference>
<evidence type="ECO:0000256" key="6">
    <source>
        <dbReference type="ARBA" id="ARBA00023242"/>
    </source>
</evidence>
<feature type="repeat" description="WD" evidence="8">
    <location>
        <begin position="461"/>
        <end position="502"/>
    </location>
</feature>
<feature type="compositionally biased region" description="Basic and acidic residues" evidence="9">
    <location>
        <begin position="331"/>
        <end position="343"/>
    </location>
</feature>
<dbReference type="CDD" id="cd08044">
    <property type="entry name" value="TAF5_NTD2"/>
    <property type="match status" value="1"/>
</dbReference>
<keyword evidence="3" id="KW-0677">Repeat</keyword>
<keyword evidence="12" id="KW-1185">Reference proteome</keyword>
<dbReference type="KEGG" id="spar:SPRG_07546"/>
<dbReference type="InterPro" id="IPR007582">
    <property type="entry name" value="TFIID_NTD2"/>
</dbReference>
<keyword evidence="6" id="KW-0539">Nucleus</keyword>
<evidence type="ECO:0000256" key="9">
    <source>
        <dbReference type="SAM" id="MobiDB-lite"/>
    </source>
</evidence>
<dbReference type="InterPro" id="IPR036322">
    <property type="entry name" value="WD40_repeat_dom_sf"/>
</dbReference>
<dbReference type="CDD" id="cd00200">
    <property type="entry name" value="WD40"/>
    <property type="match status" value="1"/>
</dbReference>
<feature type="repeat" description="WD" evidence="8">
    <location>
        <begin position="545"/>
        <end position="586"/>
    </location>
</feature>
<sequence length="732" mass="80581">MHGPPNMDEMVASYLTLRGYTGNGAGMGPMGVGRGPVQLQEFARNMGLSMDACAANHVLFHGMNKADPNAYEHAYSKLLQWIGNALDMYKLELHAIAFPLFVHCYLELVAKGFTEPAKAFFRRHAKDHERLHRLELRQLGCVLTREHLTLNEYAKQVLHAKFQVKLSLLTFQLLHTFLSDYQMFLLLYILNERVNIAVTSNHPSLLIQPCDSTLPMVDEDESPLFQMSDDISREVEHTPDENHVAAQITSGPYDMHHMVTAAGGEPRPGKAGTLEDLHRIPIRWGVFPPRRVPKANAQAGGDGSDGADAGDSLTSPRHPDGGPDAASQDASADKSKPAPKTDVEMDDASSKAQDAIVGPTPDRSQPFHAEILEKLVLRQSADLVAEELQNVQARLELNSVQLPSALCYTICNANDHMNNVAFNASGSVVGAAFDDSSFRVWSQDGTALGGFPNHDNTSAVLRGHSGPVYGCAFTPDSRFALTSSADTTIRLWSLASRSNMVCYRAHSYPVWDVAMSPLGYYFASASMDRTARLWSTDRVQPLRIFAGHLSDVETVAFHPNHNYLATGSTDKSVRIWDVQSGQCIRVFTGHYGAVHTVAFSPNGRYLASAGEDAFVNVWDLHMGKRVDTLLGHSKAIYSLMFSQESSMIVSGGADHTVRLWDMHRLGHDAMSEKQVAVHVKQKRKTNNHVHGSRALLKTFTTKQTPVVRVQFTPRNMLLVGGSFQPQTDDTSA</sequence>
<dbReference type="GO" id="GO:0006367">
    <property type="term" value="P:transcription initiation at RNA polymerase II promoter"/>
    <property type="evidence" value="ECO:0007669"/>
    <property type="project" value="TreeGrafter"/>
</dbReference>
<evidence type="ECO:0000313" key="12">
    <source>
        <dbReference type="Proteomes" id="UP000030745"/>
    </source>
</evidence>
<dbReference type="GeneID" id="24129814"/>
<evidence type="ECO:0000259" key="10">
    <source>
        <dbReference type="Pfam" id="PF04494"/>
    </source>
</evidence>
<dbReference type="SUPFAM" id="SSF50978">
    <property type="entry name" value="WD40 repeat-like"/>
    <property type="match status" value="1"/>
</dbReference>
<dbReference type="SUPFAM" id="SSF160897">
    <property type="entry name" value="Taf5 N-terminal domain-like"/>
    <property type="match status" value="1"/>
</dbReference>
<dbReference type="InterPro" id="IPR020472">
    <property type="entry name" value="WD40_PAC1"/>
</dbReference>
<dbReference type="Gene3D" id="1.25.40.500">
    <property type="entry name" value="TFIID subunit TAF5, NTD2 domain"/>
    <property type="match status" value="1"/>
</dbReference>
<dbReference type="OrthoDB" id="10266330at2759"/>
<dbReference type="PRINTS" id="PR00320">
    <property type="entry name" value="GPROTEINBRPT"/>
</dbReference>
<dbReference type="GO" id="GO:0016251">
    <property type="term" value="F:RNA polymerase II general transcription initiation factor activity"/>
    <property type="evidence" value="ECO:0007669"/>
    <property type="project" value="TreeGrafter"/>
</dbReference>
<dbReference type="Pfam" id="PF00400">
    <property type="entry name" value="WD40"/>
    <property type="match status" value="5"/>
</dbReference>
<feature type="region of interest" description="Disordered" evidence="9">
    <location>
        <begin position="288"/>
        <end position="365"/>
    </location>
</feature>
<feature type="repeat" description="WD" evidence="8">
    <location>
        <begin position="587"/>
        <end position="628"/>
    </location>
</feature>
<organism evidence="11 12">
    <name type="scientific">Saprolegnia parasitica (strain CBS 223.65)</name>
    <dbReference type="NCBI Taxonomy" id="695850"/>
    <lineage>
        <taxon>Eukaryota</taxon>
        <taxon>Sar</taxon>
        <taxon>Stramenopiles</taxon>
        <taxon>Oomycota</taxon>
        <taxon>Saprolegniomycetes</taxon>
        <taxon>Saprolegniales</taxon>
        <taxon>Saprolegniaceae</taxon>
        <taxon>Saprolegnia</taxon>
    </lineage>
</organism>
<dbReference type="InterPro" id="IPR019775">
    <property type="entry name" value="WD40_repeat_CS"/>
</dbReference>
<dbReference type="OMA" id="HNHPVWD"/>
<dbReference type="PANTHER" id="PTHR19879">
    <property type="entry name" value="TRANSCRIPTION INITIATION FACTOR TFIID"/>
    <property type="match status" value="1"/>
</dbReference>
<accession>A0A067CL81</accession>
<dbReference type="Pfam" id="PF04494">
    <property type="entry name" value="TFIID_NTD2"/>
    <property type="match status" value="1"/>
</dbReference>
<protein>
    <recommendedName>
        <fullName evidence="7">Transcription initiation factor TFIID subunit 5</fullName>
    </recommendedName>
</protein>
<dbReference type="RefSeq" id="XP_012202070.1">
    <property type="nucleotide sequence ID" value="XM_012346680.1"/>
</dbReference>
<evidence type="ECO:0000256" key="4">
    <source>
        <dbReference type="ARBA" id="ARBA00023015"/>
    </source>
</evidence>
<dbReference type="AlphaFoldDB" id="A0A067CL81"/>
<dbReference type="PROSITE" id="PS50082">
    <property type="entry name" value="WD_REPEATS_2"/>
    <property type="match status" value="5"/>
</dbReference>
<dbReference type="PANTHER" id="PTHR19879:SF1">
    <property type="entry name" value="CANNONBALL-RELATED"/>
    <property type="match status" value="1"/>
</dbReference>
<dbReference type="GO" id="GO:0005669">
    <property type="term" value="C:transcription factor TFIID complex"/>
    <property type="evidence" value="ECO:0007669"/>
    <property type="project" value="TreeGrafter"/>
</dbReference>
<evidence type="ECO:0000313" key="11">
    <source>
        <dbReference type="EMBL" id="KDO27296.1"/>
    </source>
</evidence>
<dbReference type="PROSITE" id="PS00678">
    <property type="entry name" value="WD_REPEATS_1"/>
    <property type="match status" value="3"/>
</dbReference>
<reference evidence="11 12" key="1">
    <citation type="journal article" date="2013" name="PLoS Genet.">
        <title>Distinctive expansion of potential virulence genes in the genome of the oomycete fish pathogen Saprolegnia parasitica.</title>
        <authorList>
            <person name="Jiang R.H."/>
            <person name="de Bruijn I."/>
            <person name="Haas B.J."/>
            <person name="Belmonte R."/>
            <person name="Lobach L."/>
            <person name="Christie J."/>
            <person name="van den Ackerveken G."/>
            <person name="Bottin A."/>
            <person name="Bulone V."/>
            <person name="Diaz-Moreno S.M."/>
            <person name="Dumas B."/>
            <person name="Fan L."/>
            <person name="Gaulin E."/>
            <person name="Govers F."/>
            <person name="Grenville-Briggs L.J."/>
            <person name="Horner N.R."/>
            <person name="Levin J.Z."/>
            <person name="Mammella M."/>
            <person name="Meijer H.J."/>
            <person name="Morris P."/>
            <person name="Nusbaum C."/>
            <person name="Oome S."/>
            <person name="Phillips A.J."/>
            <person name="van Rooyen D."/>
            <person name="Rzeszutek E."/>
            <person name="Saraiva M."/>
            <person name="Secombes C.J."/>
            <person name="Seidl M.F."/>
            <person name="Snel B."/>
            <person name="Stassen J.H."/>
            <person name="Sykes S."/>
            <person name="Tripathy S."/>
            <person name="van den Berg H."/>
            <person name="Vega-Arreguin J.C."/>
            <person name="Wawra S."/>
            <person name="Young S.K."/>
            <person name="Zeng Q."/>
            <person name="Dieguez-Uribeondo J."/>
            <person name="Russ C."/>
            <person name="Tyler B.M."/>
            <person name="van West P."/>
        </authorList>
    </citation>
    <scope>NUCLEOTIDE SEQUENCE [LARGE SCALE GENOMIC DNA]</scope>
    <source>
        <strain evidence="11 12">CBS 223.65</strain>
    </source>
</reference>